<gene>
    <name evidence="1" type="ORF">DW858_04195</name>
</gene>
<protein>
    <submittedName>
        <fullName evidence="1">Uncharacterized protein</fullName>
    </submittedName>
</protein>
<name>A0A413YYY4_9FIRM</name>
<proteinExistence type="predicted"/>
<reference evidence="1 2" key="1">
    <citation type="submission" date="2018-08" db="EMBL/GenBank/DDBJ databases">
        <title>A genome reference for cultivated species of the human gut microbiota.</title>
        <authorList>
            <person name="Zou Y."/>
            <person name="Xue W."/>
            <person name="Luo G."/>
        </authorList>
    </citation>
    <scope>NUCLEOTIDE SEQUENCE [LARGE SCALE GENOMIC DNA]</scope>
    <source>
        <strain evidence="1 2">AM37-3BH</strain>
    </source>
</reference>
<comment type="caution">
    <text evidence="1">The sequence shown here is derived from an EMBL/GenBank/DDBJ whole genome shotgun (WGS) entry which is preliminary data.</text>
</comment>
<dbReference type="Proteomes" id="UP000285844">
    <property type="component" value="Unassembled WGS sequence"/>
</dbReference>
<dbReference type="EMBL" id="QSHM01000003">
    <property type="protein sequence ID" value="RHC14247.1"/>
    <property type="molecule type" value="Genomic_DNA"/>
</dbReference>
<organism evidence="1 2">
    <name type="scientific">Lachnospira eligens</name>
    <dbReference type="NCBI Taxonomy" id="39485"/>
    <lineage>
        <taxon>Bacteria</taxon>
        <taxon>Bacillati</taxon>
        <taxon>Bacillota</taxon>
        <taxon>Clostridia</taxon>
        <taxon>Lachnospirales</taxon>
        <taxon>Lachnospiraceae</taxon>
        <taxon>Lachnospira</taxon>
    </lineage>
</organism>
<evidence type="ECO:0000313" key="1">
    <source>
        <dbReference type="EMBL" id="RHC14247.1"/>
    </source>
</evidence>
<sequence>MSNEHKQSKKPQTGCSKLAILAGFTKHACTMTDDIQFAPLVKAELIFKTIIYVQEIKCNYYFDLWLSVM</sequence>
<accession>A0A413YYY4</accession>
<dbReference type="AlphaFoldDB" id="A0A413YYY4"/>
<evidence type="ECO:0000313" key="2">
    <source>
        <dbReference type="Proteomes" id="UP000285844"/>
    </source>
</evidence>